<name>A0ABT7JWR7_9HYPH</name>
<evidence type="ECO:0000256" key="1">
    <source>
        <dbReference type="SAM" id="Phobius"/>
    </source>
</evidence>
<feature type="transmembrane region" description="Helical" evidence="1">
    <location>
        <begin position="210"/>
        <end position="229"/>
    </location>
</feature>
<keyword evidence="3" id="KW-1185">Reference proteome</keyword>
<keyword evidence="1" id="KW-0472">Membrane</keyword>
<sequence length="279" mass="30451">MLDEKEAGGRSNRSHDMNQAIRSEAFSKVPEITLLFWIIKILTTGVGETTSDFLAHRYDPVIVVAISFLVLCTCLALQLFVRRYMPLVYWLAIVLVSIFGTMAADVLHVGLGIPYTVSTSFFLLSLALIFAVWYLSERTLSIHSIFSPRRELFYWAAILTTFALGTAAGDLAATTFGLGYLGGGLFFLLVFALPGLAYRFGLLGEIMAFWLAYIFTRPLGASFADWAGVTPDRGGLDLGTGPVSLVLGAIIALLVGLSAWRHRSKPAMRRDGAAWDPAG</sequence>
<evidence type="ECO:0000313" key="2">
    <source>
        <dbReference type="EMBL" id="MDL2400782.1"/>
    </source>
</evidence>
<dbReference type="RefSeq" id="WP_285869945.1">
    <property type="nucleotide sequence ID" value="NZ_JARFYM010000014.1"/>
</dbReference>
<dbReference type="Proteomes" id="UP001172645">
    <property type="component" value="Unassembled WGS sequence"/>
</dbReference>
<dbReference type="InterPro" id="IPR007136">
    <property type="entry name" value="DUF347"/>
</dbReference>
<organism evidence="2 3">
    <name type="scientific">Rhizobium mayense</name>
    <dbReference type="NCBI Taxonomy" id="1312184"/>
    <lineage>
        <taxon>Bacteria</taxon>
        <taxon>Pseudomonadati</taxon>
        <taxon>Pseudomonadota</taxon>
        <taxon>Alphaproteobacteria</taxon>
        <taxon>Hyphomicrobiales</taxon>
        <taxon>Rhizobiaceae</taxon>
        <taxon>Rhizobium/Agrobacterium group</taxon>
        <taxon>Rhizobium</taxon>
    </lineage>
</organism>
<feature type="transmembrane region" description="Helical" evidence="1">
    <location>
        <begin position="61"/>
        <end position="80"/>
    </location>
</feature>
<proteinExistence type="predicted"/>
<dbReference type="Pfam" id="PF03988">
    <property type="entry name" value="DUF347"/>
    <property type="match status" value="4"/>
</dbReference>
<feature type="transmembrane region" description="Helical" evidence="1">
    <location>
        <begin position="178"/>
        <end position="198"/>
    </location>
</feature>
<keyword evidence="1" id="KW-1133">Transmembrane helix</keyword>
<protein>
    <recommendedName>
        <fullName evidence="4">Membrane-anchored protein</fullName>
    </recommendedName>
</protein>
<feature type="transmembrane region" description="Helical" evidence="1">
    <location>
        <begin position="113"/>
        <end position="136"/>
    </location>
</feature>
<gene>
    <name evidence="2" type="ORF">PY649_17885</name>
</gene>
<dbReference type="EMBL" id="JARFYM010000014">
    <property type="protein sequence ID" value="MDL2400782.1"/>
    <property type="molecule type" value="Genomic_DNA"/>
</dbReference>
<accession>A0ABT7JWR7</accession>
<evidence type="ECO:0000313" key="3">
    <source>
        <dbReference type="Proteomes" id="UP001172645"/>
    </source>
</evidence>
<feature type="transmembrane region" description="Helical" evidence="1">
    <location>
        <begin position="241"/>
        <end position="260"/>
    </location>
</feature>
<feature type="transmembrane region" description="Helical" evidence="1">
    <location>
        <begin position="87"/>
        <end position="107"/>
    </location>
</feature>
<reference evidence="2" key="1">
    <citation type="submission" date="2023-06" db="EMBL/GenBank/DDBJ databases">
        <title>Phylogenetic Diversity of Rhizobium strains.</title>
        <authorList>
            <person name="Moura F.T."/>
            <person name="Helene L.C.F."/>
            <person name="Hungria M."/>
        </authorList>
    </citation>
    <scope>NUCLEOTIDE SEQUENCE</scope>
    <source>
        <strain evidence="2">CCGE526</strain>
    </source>
</reference>
<feature type="transmembrane region" description="Helical" evidence="1">
    <location>
        <begin position="152"/>
        <end position="172"/>
    </location>
</feature>
<comment type="caution">
    <text evidence="2">The sequence shown here is derived from an EMBL/GenBank/DDBJ whole genome shotgun (WGS) entry which is preliminary data.</text>
</comment>
<evidence type="ECO:0008006" key="4">
    <source>
        <dbReference type="Google" id="ProtNLM"/>
    </source>
</evidence>
<keyword evidence="1" id="KW-0812">Transmembrane</keyword>